<dbReference type="InterPro" id="IPR007271">
    <property type="entry name" value="Nuc_sug_transpt"/>
</dbReference>
<proteinExistence type="predicted"/>
<evidence type="ECO:0000313" key="7">
    <source>
        <dbReference type="Proteomes" id="UP000027120"/>
    </source>
</evidence>
<name>A0A067D0N7_CITSI</name>
<evidence type="ECO:0000256" key="3">
    <source>
        <dbReference type="ARBA" id="ARBA00022989"/>
    </source>
</evidence>
<keyword evidence="3 5" id="KW-1133">Transmembrane helix</keyword>
<dbReference type="SMR" id="A0A067D0N7"/>
<dbReference type="Pfam" id="PF04142">
    <property type="entry name" value="Nuc_sug_transp"/>
    <property type="match status" value="1"/>
</dbReference>
<comment type="subcellular location">
    <subcellularLocation>
        <location evidence="1">Membrane</location>
        <topology evidence="1">Multi-pass membrane protein</topology>
    </subcellularLocation>
</comment>
<feature type="transmembrane region" description="Helical" evidence="5">
    <location>
        <begin position="50"/>
        <end position="72"/>
    </location>
</feature>
<dbReference type="GO" id="GO:0005463">
    <property type="term" value="F:UDP-N-acetylgalactosamine transmembrane transporter activity"/>
    <property type="evidence" value="ECO:0000318"/>
    <property type="project" value="GO_Central"/>
</dbReference>
<keyword evidence="7" id="KW-1185">Reference proteome</keyword>
<evidence type="ECO:0000313" key="6">
    <source>
        <dbReference type="EMBL" id="KDO36313.1"/>
    </source>
</evidence>
<keyword evidence="4 5" id="KW-0472">Membrane</keyword>
<accession>A0A067D0N7</accession>
<dbReference type="GO" id="GO:0000139">
    <property type="term" value="C:Golgi membrane"/>
    <property type="evidence" value="ECO:0007669"/>
    <property type="project" value="InterPro"/>
</dbReference>
<dbReference type="Proteomes" id="UP000027120">
    <property type="component" value="Unassembled WGS sequence"/>
</dbReference>
<sequence length="138" mass="15331">MATVKTKVKTGPAQASMQKMSARVLFYSLLLTLQYGVQPLISKRCIRREVIVTTSVLTCELAKVIFALIFMAKEGTLKKLSSQWTLVGSLTASGLPATIYALQNSLLQISYRNLDSLTFSMLNQTKIIFTALFTYIIL</sequence>
<evidence type="ECO:0000256" key="2">
    <source>
        <dbReference type="ARBA" id="ARBA00022692"/>
    </source>
</evidence>
<dbReference type="EMBL" id="KK794913">
    <property type="protein sequence ID" value="KDO36313.1"/>
    <property type="molecule type" value="Genomic_DNA"/>
</dbReference>
<feature type="non-terminal residue" evidence="6">
    <location>
        <position position="138"/>
    </location>
</feature>
<keyword evidence="2 5" id="KW-0812">Transmembrane</keyword>
<organism evidence="6 7">
    <name type="scientific">Citrus sinensis</name>
    <name type="common">Sweet orange</name>
    <name type="synonym">Citrus aurantium var. sinensis</name>
    <dbReference type="NCBI Taxonomy" id="2711"/>
    <lineage>
        <taxon>Eukaryota</taxon>
        <taxon>Viridiplantae</taxon>
        <taxon>Streptophyta</taxon>
        <taxon>Embryophyta</taxon>
        <taxon>Tracheophyta</taxon>
        <taxon>Spermatophyta</taxon>
        <taxon>Magnoliopsida</taxon>
        <taxon>eudicotyledons</taxon>
        <taxon>Gunneridae</taxon>
        <taxon>Pentapetalae</taxon>
        <taxon>rosids</taxon>
        <taxon>malvids</taxon>
        <taxon>Sapindales</taxon>
        <taxon>Rutaceae</taxon>
        <taxon>Aurantioideae</taxon>
        <taxon>Citrus</taxon>
    </lineage>
</organism>
<gene>
    <name evidence="6" type="ORF">CISIN_1g036182mg</name>
</gene>
<evidence type="ECO:0000256" key="1">
    <source>
        <dbReference type="ARBA" id="ARBA00004141"/>
    </source>
</evidence>
<dbReference type="GO" id="GO:0015789">
    <property type="term" value="P:UDP-N-acetylgalactosamine transmembrane transport"/>
    <property type="evidence" value="ECO:0000318"/>
    <property type="project" value="GO_Central"/>
</dbReference>
<dbReference type="PANTHER" id="PTHR10231">
    <property type="entry name" value="NUCLEOTIDE-SUGAR TRANSMEMBRANE TRANSPORTER"/>
    <property type="match status" value="1"/>
</dbReference>
<evidence type="ECO:0000256" key="5">
    <source>
        <dbReference type="SAM" id="Phobius"/>
    </source>
</evidence>
<reference evidence="6 7" key="1">
    <citation type="submission" date="2014-04" db="EMBL/GenBank/DDBJ databases">
        <authorList>
            <consortium name="International Citrus Genome Consortium"/>
            <person name="Gmitter F."/>
            <person name="Chen C."/>
            <person name="Farmerie W."/>
            <person name="Harkins T."/>
            <person name="Desany B."/>
            <person name="Mohiuddin M."/>
            <person name="Kodira C."/>
            <person name="Borodovsky M."/>
            <person name="Lomsadze A."/>
            <person name="Burns P."/>
            <person name="Jenkins J."/>
            <person name="Prochnik S."/>
            <person name="Shu S."/>
            <person name="Chapman J."/>
            <person name="Pitluck S."/>
            <person name="Schmutz J."/>
            <person name="Rokhsar D."/>
        </authorList>
    </citation>
    <scope>NUCLEOTIDE SEQUENCE</scope>
</reference>
<evidence type="ECO:0000256" key="4">
    <source>
        <dbReference type="ARBA" id="ARBA00023136"/>
    </source>
</evidence>
<dbReference type="GO" id="GO:0005783">
    <property type="term" value="C:endoplasmic reticulum"/>
    <property type="evidence" value="ECO:0000318"/>
    <property type="project" value="GO_Central"/>
</dbReference>
<dbReference type="GO" id="GO:1990569">
    <property type="term" value="P:UDP-N-acetylglucosamine transmembrane transport"/>
    <property type="evidence" value="ECO:0000318"/>
    <property type="project" value="GO_Central"/>
</dbReference>
<protein>
    <submittedName>
        <fullName evidence="6">Uncharacterized protein</fullName>
    </submittedName>
</protein>
<dbReference type="AlphaFoldDB" id="A0A067D0N7"/>